<dbReference type="Proteomes" id="UP000636709">
    <property type="component" value="Unassembled WGS sequence"/>
</dbReference>
<dbReference type="GO" id="GO:0003700">
    <property type="term" value="F:DNA-binding transcription factor activity"/>
    <property type="evidence" value="ECO:0007669"/>
    <property type="project" value="InterPro"/>
</dbReference>
<evidence type="ECO:0000313" key="12">
    <source>
        <dbReference type="Proteomes" id="UP000636709"/>
    </source>
</evidence>
<dbReference type="InterPro" id="IPR051758">
    <property type="entry name" value="ERF/AP2-like"/>
</dbReference>
<comment type="subcellular location">
    <subcellularLocation>
        <location evidence="1">Nucleus</location>
    </subcellularLocation>
</comment>
<evidence type="ECO:0000256" key="7">
    <source>
        <dbReference type="ARBA" id="ARBA00023242"/>
    </source>
</evidence>
<protein>
    <recommendedName>
        <fullName evidence="10">AP2/ERF domain-containing protein</fullName>
    </recommendedName>
</protein>
<feature type="region of interest" description="Disordered" evidence="9">
    <location>
        <begin position="1"/>
        <end position="90"/>
    </location>
</feature>
<keyword evidence="12" id="KW-1185">Reference proteome</keyword>
<feature type="compositionally biased region" description="Basic residues" evidence="9">
    <location>
        <begin position="334"/>
        <end position="343"/>
    </location>
</feature>
<keyword evidence="5" id="KW-0010">Activator</keyword>
<keyword evidence="3" id="KW-0805">Transcription regulation</keyword>
<feature type="region of interest" description="Disordered" evidence="9">
    <location>
        <begin position="116"/>
        <end position="143"/>
    </location>
</feature>
<evidence type="ECO:0000256" key="5">
    <source>
        <dbReference type="ARBA" id="ARBA00023159"/>
    </source>
</evidence>
<sequence length="429" mass="46570">MTRCVGWGWERPRASGIGIRSPVPRPDARGGVPTCPRLTVDGVQERDEATASRPQQHGGEDRKRGARKDAPRVPASPTREGTFPKLPLHHESGYNGKTAVGFVAYISHLARTPSFNSPMPFPPRPEQPPAITPPPRTRTARRSTMDASLRTLSPASFPGEVRSAVSSLLLSSPGTSALDTVFSHLPPPVTIPPLGSSVYYRQCELLRHFAATQPPHPAACSSSSSSAAASFQAAQPDDAAAMLRQKLYRGVRQRQWGKWVAEIRLPQNRVRVWLGTYDSPETAAHAYDRAAFKLRGEYARLNFPGVMDGQDCPEHLRQLRAAVDTKIQAIRARLARKRARARKQRDESKESARAGAEGAKPATETAAPRPVASEGAATTSETTTTTSTTTPYGSPDGVLSVSAVSADGDCLLERMPSFDPELIWEMLNF</sequence>
<dbReference type="GO" id="GO:0005634">
    <property type="term" value="C:nucleus"/>
    <property type="evidence" value="ECO:0007669"/>
    <property type="project" value="UniProtKB-SubCell"/>
</dbReference>
<accession>A0A835F2Z8</accession>
<dbReference type="PROSITE" id="PS51032">
    <property type="entry name" value="AP2_ERF"/>
    <property type="match status" value="1"/>
</dbReference>
<feature type="compositionally biased region" description="Low complexity" evidence="9">
    <location>
        <begin position="378"/>
        <end position="390"/>
    </location>
</feature>
<dbReference type="AlphaFoldDB" id="A0A835F2Z8"/>
<evidence type="ECO:0000256" key="3">
    <source>
        <dbReference type="ARBA" id="ARBA00023015"/>
    </source>
</evidence>
<evidence type="ECO:0000256" key="1">
    <source>
        <dbReference type="ARBA" id="ARBA00004123"/>
    </source>
</evidence>
<dbReference type="Pfam" id="PF00847">
    <property type="entry name" value="AP2"/>
    <property type="match status" value="1"/>
</dbReference>
<reference evidence="11" key="1">
    <citation type="submission" date="2020-07" db="EMBL/GenBank/DDBJ databases">
        <title>Genome sequence and genetic diversity analysis of an under-domesticated orphan crop, white fonio (Digitaria exilis).</title>
        <authorList>
            <person name="Bennetzen J.L."/>
            <person name="Chen S."/>
            <person name="Ma X."/>
            <person name="Wang X."/>
            <person name="Yssel A.E.J."/>
            <person name="Chaluvadi S.R."/>
            <person name="Johnson M."/>
            <person name="Gangashetty P."/>
            <person name="Hamidou F."/>
            <person name="Sanogo M.D."/>
            <person name="Zwaenepoel A."/>
            <person name="Wallace J."/>
            <person name="Van De Peer Y."/>
            <person name="Van Deynze A."/>
        </authorList>
    </citation>
    <scope>NUCLEOTIDE SEQUENCE</scope>
    <source>
        <tissue evidence="11">Leaves</tissue>
    </source>
</reference>
<dbReference type="InterPro" id="IPR016177">
    <property type="entry name" value="DNA-bd_dom_sf"/>
</dbReference>
<dbReference type="PRINTS" id="PR00367">
    <property type="entry name" value="ETHRSPELEMNT"/>
</dbReference>
<dbReference type="GO" id="GO:0000976">
    <property type="term" value="F:transcription cis-regulatory region binding"/>
    <property type="evidence" value="ECO:0007669"/>
    <property type="project" value="UniProtKB-ARBA"/>
</dbReference>
<evidence type="ECO:0000256" key="2">
    <source>
        <dbReference type="ARBA" id="ARBA00022745"/>
    </source>
</evidence>
<dbReference type="InterPro" id="IPR036955">
    <property type="entry name" value="AP2/ERF_dom_sf"/>
</dbReference>
<feature type="region of interest" description="Disordered" evidence="9">
    <location>
        <begin position="334"/>
        <end position="397"/>
    </location>
</feature>
<dbReference type="SUPFAM" id="SSF54171">
    <property type="entry name" value="DNA-binding domain"/>
    <property type="match status" value="1"/>
</dbReference>
<feature type="domain" description="AP2/ERF" evidence="10">
    <location>
        <begin position="247"/>
        <end position="304"/>
    </location>
</feature>
<comment type="similarity">
    <text evidence="8">Belongs to the AP2/ERF transcription factor family. ERF subfamily.</text>
</comment>
<dbReference type="OrthoDB" id="785956at2759"/>
<gene>
    <name evidence="11" type="ORF">HU200_019223</name>
</gene>
<evidence type="ECO:0000256" key="9">
    <source>
        <dbReference type="SAM" id="MobiDB-lite"/>
    </source>
</evidence>
<organism evidence="11 12">
    <name type="scientific">Digitaria exilis</name>
    <dbReference type="NCBI Taxonomy" id="1010633"/>
    <lineage>
        <taxon>Eukaryota</taxon>
        <taxon>Viridiplantae</taxon>
        <taxon>Streptophyta</taxon>
        <taxon>Embryophyta</taxon>
        <taxon>Tracheophyta</taxon>
        <taxon>Spermatophyta</taxon>
        <taxon>Magnoliopsida</taxon>
        <taxon>Liliopsida</taxon>
        <taxon>Poales</taxon>
        <taxon>Poaceae</taxon>
        <taxon>PACMAD clade</taxon>
        <taxon>Panicoideae</taxon>
        <taxon>Panicodae</taxon>
        <taxon>Paniceae</taxon>
        <taxon>Anthephorinae</taxon>
        <taxon>Digitaria</taxon>
    </lineage>
</organism>
<keyword evidence="2" id="KW-0936">Ethylene signaling pathway</keyword>
<feature type="compositionally biased region" description="Pro residues" evidence="9">
    <location>
        <begin position="119"/>
        <end position="136"/>
    </location>
</feature>
<feature type="compositionally biased region" description="Basic and acidic residues" evidence="9">
    <location>
        <begin position="58"/>
        <end position="71"/>
    </location>
</feature>
<name>A0A835F2Z8_9POAL</name>
<dbReference type="FunFam" id="3.30.730.10:FF:000001">
    <property type="entry name" value="Ethylene-responsive transcription factor 2"/>
    <property type="match status" value="1"/>
</dbReference>
<dbReference type="SMART" id="SM00380">
    <property type="entry name" value="AP2"/>
    <property type="match status" value="1"/>
</dbReference>
<evidence type="ECO:0000256" key="4">
    <source>
        <dbReference type="ARBA" id="ARBA00023125"/>
    </source>
</evidence>
<dbReference type="PANTHER" id="PTHR31657:SF20">
    <property type="entry name" value="ETHYLENE-RESPONSIVE TRANSCRIPTION FACTOR ERF061"/>
    <property type="match status" value="1"/>
</dbReference>
<comment type="caution">
    <text evidence="11">The sequence shown here is derived from an EMBL/GenBank/DDBJ whole genome shotgun (WGS) entry which is preliminary data.</text>
</comment>
<dbReference type="EMBL" id="JACEFO010001646">
    <property type="protein sequence ID" value="KAF8726752.1"/>
    <property type="molecule type" value="Genomic_DNA"/>
</dbReference>
<keyword evidence="7" id="KW-0539">Nucleus</keyword>
<dbReference type="PANTHER" id="PTHR31657">
    <property type="entry name" value="ETHYLENE-RESPONSIVE TRANSCRIPTION FACTOR ERF061"/>
    <property type="match status" value="1"/>
</dbReference>
<dbReference type="CDD" id="cd00018">
    <property type="entry name" value="AP2"/>
    <property type="match status" value="1"/>
</dbReference>
<dbReference type="Gene3D" id="3.30.730.10">
    <property type="entry name" value="AP2/ERF domain"/>
    <property type="match status" value="1"/>
</dbReference>
<dbReference type="GO" id="GO:0009873">
    <property type="term" value="P:ethylene-activated signaling pathway"/>
    <property type="evidence" value="ECO:0007669"/>
    <property type="project" value="UniProtKB-KW"/>
</dbReference>
<keyword evidence="4" id="KW-0238">DNA-binding</keyword>
<evidence type="ECO:0000259" key="10">
    <source>
        <dbReference type="PROSITE" id="PS51032"/>
    </source>
</evidence>
<evidence type="ECO:0000256" key="6">
    <source>
        <dbReference type="ARBA" id="ARBA00023163"/>
    </source>
</evidence>
<keyword evidence="6" id="KW-0804">Transcription</keyword>
<proteinExistence type="inferred from homology"/>
<evidence type="ECO:0000313" key="11">
    <source>
        <dbReference type="EMBL" id="KAF8726752.1"/>
    </source>
</evidence>
<dbReference type="InterPro" id="IPR001471">
    <property type="entry name" value="AP2/ERF_dom"/>
</dbReference>
<evidence type="ECO:0000256" key="8">
    <source>
        <dbReference type="ARBA" id="ARBA00024343"/>
    </source>
</evidence>